<gene>
    <name evidence="2" type="ORF">ID47_05595</name>
</gene>
<dbReference type="EMBL" id="CP008941">
    <property type="protein sequence ID" value="AIK96320.1"/>
    <property type="molecule type" value="Genomic_DNA"/>
</dbReference>
<protein>
    <submittedName>
        <fullName evidence="2">Uncharacterized protein</fullName>
    </submittedName>
</protein>
<reference evidence="2 3" key="1">
    <citation type="submission" date="2014-07" db="EMBL/GenBank/DDBJ databases">
        <title>Comparative genomic insights into amoeba endosymbionts belonging to the families of Holosporaceae and Candidatus Midichloriaceae within Rickettsiales.</title>
        <authorList>
            <person name="Wang Z."/>
            <person name="Wu M."/>
        </authorList>
    </citation>
    <scope>NUCLEOTIDE SEQUENCE [LARGE SCALE GENOMIC DNA]</scope>
    <source>
        <strain evidence="2">PRA3</strain>
    </source>
</reference>
<evidence type="ECO:0000313" key="3">
    <source>
        <dbReference type="Proteomes" id="UP000028926"/>
    </source>
</evidence>
<keyword evidence="3" id="KW-1185">Reference proteome</keyword>
<evidence type="ECO:0000313" key="2">
    <source>
        <dbReference type="EMBL" id="AIK96320.1"/>
    </source>
</evidence>
<sequence length="87" mass="9819">MKMKILTVFLVLSIINPVHGGDDRTLQFSFDLEDEFMPHKINSDILSNLGVSFSQPEESNSLGGDEVYLNNLLSSINKKFIYDVPKN</sequence>
<organism evidence="2 3">
    <name type="scientific">Candidatus Odyssella acanthamoebae</name>
    <dbReference type="NCBI Taxonomy" id="91604"/>
    <lineage>
        <taxon>Bacteria</taxon>
        <taxon>Pseudomonadati</taxon>
        <taxon>Pseudomonadota</taxon>
        <taxon>Alphaproteobacteria</taxon>
        <taxon>Holosporales</taxon>
        <taxon>Candidatus Paracaedibacteraceae</taxon>
        <taxon>Candidatus Odyssella</taxon>
    </lineage>
</organism>
<proteinExistence type="predicted"/>
<accession>A0A077B043</accession>
<evidence type="ECO:0000256" key="1">
    <source>
        <dbReference type="SAM" id="SignalP"/>
    </source>
</evidence>
<feature type="signal peptide" evidence="1">
    <location>
        <begin position="1"/>
        <end position="20"/>
    </location>
</feature>
<dbReference type="HOGENOM" id="CLU_2477624_0_0_5"/>
<dbReference type="AlphaFoldDB" id="A0A077B043"/>
<feature type="chain" id="PRO_5001717115" evidence="1">
    <location>
        <begin position="21"/>
        <end position="87"/>
    </location>
</feature>
<name>A0A077B043_9PROT</name>
<dbReference type="Proteomes" id="UP000028926">
    <property type="component" value="Chromosome"/>
</dbReference>
<dbReference type="KEGG" id="paca:ID47_05595"/>
<keyword evidence="1" id="KW-0732">Signal</keyword>